<feature type="transmembrane region" description="Helical" evidence="16">
    <location>
        <begin position="131"/>
        <end position="149"/>
    </location>
</feature>
<dbReference type="Pfam" id="PF01098">
    <property type="entry name" value="FTSW_RODA_SPOVE"/>
    <property type="match status" value="1"/>
</dbReference>
<organism evidence="17 18">
    <name type="scientific">Candidatus Buchananbacteria bacterium RIFCSPHIGHO2_01_FULL_46_12</name>
    <dbReference type="NCBI Taxonomy" id="1797536"/>
    <lineage>
        <taxon>Bacteria</taxon>
        <taxon>Candidatus Buchananiibacteriota</taxon>
    </lineage>
</organism>
<sequence length="357" mass="39207">MGLIFVIVIFGLIMLSSASIVKSYQKNGSSYYFFWHQVVNGLIPGLILFFILSRINYLKWEKFSVWFFGASLLLLILVFAPFIGQTINKARSWISFFGLFPIQPAEIVKLLLILALAGWFSHRGREKNRDFWNGLIPFALLFALVSILVILQPDLGTLLILLTIGLAVYFVAGADFKHLLILGSAGVLALGIMIKAASYRADRLTTFINPGFDPQGIGYHINQALLAVGSGGIFGLGFGQSRQKFAYLPEAMGDSIFAVIAEELGFIFGLALIAAFLLMAWRGWKLCQKIPDDYGRYVVVGIISWFVFQAFFNIAAMINLMPLTGVPMPFVSYGGSAFAACLAGAGILASISRQARP</sequence>
<evidence type="ECO:0000256" key="13">
    <source>
        <dbReference type="ARBA" id="ARBA00041418"/>
    </source>
</evidence>
<dbReference type="GO" id="GO:0005886">
    <property type="term" value="C:plasma membrane"/>
    <property type="evidence" value="ECO:0007669"/>
    <property type="project" value="TreeGrafter"/>
</dbReference>
<evidence type="ECO:0000256" key="2">
    <source>
        <dbReference type="ARBA" id="ARBA00022676"/>
    </source>
</evidence>
<evidence type="ECO:0000256" key="3">
    <source>
        <dbReference type="ARBA" id="ARBA00022679"/>
    </source>
</evidence>
<evidence type="ECO:0000256" key="4">
    <source>
        <dbReference type="ARBA" id="ARBA00022692"/>
    </source>
</evidence>
<keyword evidence="3" id="KW-0808">Transferase</keyword>
<feature type="transmembrane region" description="Helical" evidence="16">
    <location>
        <begin position="217"/>
        <end position="238"/>
    </location>
</feature>
<comment type="caution">
    <text evidence="17">The sequence shown here is derived from an EMBL/GenBank/DDBJ whole genome shotgun (WGS) entry which is preliminary data.</text>
</comment>
<feature type="transmembrane region" description="Helical" evidence="16">
    <location>
        <begin position="34"/>
        <end position="53"/>
    </location>
</feature>
<evidence type="ECO:0000256" key="15">
    <source>
        <dbReference type="ARBA" id="ARBA00049902"/>
    </source>
</evidence>
<keyword evidence="6" id="KW-0573">Peptidoglycan synthesis</keyword>
<evidence type="ECO:0000256" key="16">
    <source>
        <dbReference type="SAM" id="Phobius"/>
    </source>
</evidence>
<evidence type="ECO:0000256" key="1">
    <source>
        <dbReference type="ARBA" id="ARBA00004141"/>
    </source>
</evidence>
<dbReference type="GO" id="GO:0015648">
    <property type="term" value="F:lipid-linked peptidoglycan transporter activity"/>
    <property type="evidence" value="ECO:0007669"/>
    <property type="project" value="TreeGrafter"/>
</dbReference>
<dbReference type="GO" id="GO:0009252">
    <property type="term" value="P:peptidoglycan biosynthetic process"/>
    <property type="evidence" value="ECO:0007669"/>
    <property type="project" value="UniProtKB-KW"/>
</dbReference>
<keyword evidence="2" id="KW-0328">Glycosyltransferase</keyword>
<dbReference type="Proteomes" id="UP000178432">
    <property type="component" value="Unassembled WGS sequence"/>
</dbReference>
<keyword evidence="4 16" id="KW-0812">Transmembrane</keyword>
<comment type="similarity">
    <text evidence="11">Belongs to the SEDS family. FtsW subfamily.</text>
</comment>
<dbReference type="AlphaFoldDB" id="A0A1G1Y945"/>
<dbReference type="GO" id="GO:0008360">
    <property type="term" value="P:regulation of cell shape"/>
    <property type="evidence" value="ECO:0007669"/>
    <property type="project" value="UniProtKB-KW"/>
</dbReference>
<protein>
    <recommendedName>
        <fullName evidence="12">Probable peptidoglycan glycosyltransferase FtsW</fullName>
        <ecNumber evidence="14">2.4.99.28</ecNumber>
    </recommendedName>
    <alternativeName>
        <fullName evidence="13">Cell division protein FtsW</fullName>
    </alternativeName>
    <alternativeName>
        <fullName evidence="10">Cell wall polymerase</fullName>
    </alternativeName>
    <alternativeName>
        <fullName evidence="9">Peptidoglycan polymerase</fullName>
    </alternativeName>
</protein>
<feature type="transmembrane region" description="Helical" evidence="16">
    <location>
        <begin position="267"/>
        <end position="284"/>
    </location>
</feature>
<keyword evidence="7 16" id="KW-1133">Transmembrane helix</keyword>
<feature type="transmembrane region" description="Helical" evidence="16">
    <location>
        <begin position="179"/>
        <end position="197"/>
    </location>
</feature>
<feature type="transmembrane region" description="Helical" evidence="16">
    <location>
        <begin position="296"/>
        <end position="318"/>
    </location>
</feature>
<dbReference type="PANTHER" id="PTHR30474">
    <property type="entry name" value="CELL CYCLE PROTEIN"/>
    <property type="match status" value="1"/>
</dbReference>
<evidence type="ECO:0000256" key="8">
    <source>
        <dbReference type="ARBA" id="ARBA00023136"/>
    </source>
</evidence>
<evidence type="ECO:0000256" key="5">
    <source>
        <dbReference type="ARBA" id="ARBA00022960"/>
    </source>
</evidence>
<evidence type="ECO:0000256" key="7">
    <source>
        <dbReference type="ARBA" id="ARBA00022989"/>
    </source>
</evidence>
<keyword evidence="8 16" id="KW-0472">Membrane</keyword>
<evidence type="ECO:0000256" key="9">
    <source>
        <dbReference type="ARBA" id="ARBA00032370"/>
    </source>
</evidence>
<reference evidence="17 18" key="1">
    <citation type="journal article" date="2016" name="Nat. Commun.">
        <title>Thousands of microbial genomes shed light on interconnected biogeochemical processes in an aquifer system.</title>
        <authorList>
            <person name="Anantharaman K."/>
            <person name="Brown C.T."/>
            <person name="Hug L.A."/>
            <person name="Sharon I."/>
            <person name="Castelle C.J."/>
            <person name="Probst A.J."/>
            <person name="Thomas B.C."/>
            <person name="Singh A."/>
            <person name="Wilkins M.J."/>
            <person name="Karaoz U."/>
            <person name="Brodie E.L."/>
            <person name="Williams K.H."/>
            <person name="Hubbard S.S."/>
            <person name="Banfield J.F."/>
        </authorList>
    </citation>
    <scope>NUCLEOTIDE SEQUENCE [LARGE SCALE GENOMIC DNA]</scope>
</reference>
<dbReference type="GO" id="GO:0051301">
    <property type="term" value="P:cell division"/>
    <property type="evidence" value="ECO:0007669"/>
    <property type="project" value="InterPro"/>
</dbReference>
<proteinExistence type="inferred from homology"/>
<name>A0A1G1Y945_9BACT</name>
<gene>
    <name evidence="17" type="ORF">A2663_03195</name>
</gene>
<evidence type="ECO:0000313" key="18">
    <source>
        <dbReference type="Proteomes" id="UP000178432"/>
    </source>
</evidence>
<feature type="transmembrane region" description="Helical" evidence="16">
    <location>
        <begin position="155"/>
        <end position="172"/>
    </location>
</feature>
<dbReference type="InterPro" id="IPR001182">
    <property type="entry name" value="FtsW/RodA"/>
</dbReference>
<evidence type="ECO:0000256" key="10">
    <source>
        <dbReference type="ARBA" id="ARBA00033270"/>
    </source>
</evidence>
<feature type="transmembrane region" description="Helical" evidence="16">
    <location>
        <begin position="93"/>
        <end position="119"/>
    </location>
</feature>
<comment type="catalytic activity">
    <reaction evidence="15">
        <text>[GlcNAc-(1-&gt;4)-Mur2Ac(oyl-L-Ala-gamma-D-Glu-L-Lys-D-Ala-D-Ala)](n)-di-trans,octa-cis-undecaprenyl diphosphate + beta-D-GlcNAc-(1-&gt;4)-Mur2Ac(oyl-L-Ala-gamma-D-Glu-L-Lys-D-Ala-D-Ala)-di-trans,octa-cis-undecaprenyl diphosphate = [GlcNAc-(1-&gt;4)-Mur2Ac(oyl-L-Ala-gamma-D-Glu-L-Lys-D-Ala-D-Ala)](n+1)-di-trans,octa-cis-undecaprenyl diphosphate + di-trans,octa-cis-undecaprenyl diphosphate + H(+)</text>
        <dbReference type="Rhea" id="RHEA:23708"/>
        <dbReference type="Rhea" id="RHEA-COMP:9602"/>
        <dbReference type="Rhea" id="RHEA-COMP:9603"/>
        <dbReference type="ChEBI" id="CHEBI:15378"/>
        <dbReference type="ChEBI" id="CHEBI:58405"/>
        <dbReference type="ChEBI" id="CHEBI:60033"/>
        <dbReference type="ChEBI" id="CHEBI:78435"/>
        <dbReference type="EC" id="2.4.99.28"/>
    </reaction>
</comment>
<feature type="transmembrane region" description="Helical" evidence="16">
    <location>
        <begin position="330"/>
        <end position="351"/>
    </location>
</feature>
<dbReference type="EMBL" id="MHIF01000019">
    <property type="protein sequence ID" value="OGY48057.1"/>
    <property type="molecule type" value="Genomic_DNA"/>
</dbReference>
<comment type="subcellular location">
    <subcellularLocation>
        <location evidence="1">Membrane</location>
        <topology evidence="1">Multi-pass membrane protein</topology>
    </subcellularLocation>
</comment>
<evidence type="ECO:0000256" key="14">
    <source>
        <dbReference type="ARBA" id="ARBA00044770"/>
    </source>
</evidence>
<dbReference type="GO" id="GO:0032153">
    <property type="term" value="C:cell division site"/>
    <property type="evidence" value="ECO:0007669"/>
    <property type="project" value="TreeGrafter"/>
</dbReference>
<keyword evidence="5" id="KW-0133">Cell shape</keyword>
<dbReference type="EC" id="2.4.99.28" evidence="14"/>
<evidence type="ECO:0000256" key="11">
    <source>
        <dbReference type="ARBA" id="ARBA00038053"/>
    </source>
</evidence>
<dbReference type="PANTHER" id="PTHR30474:SF2">
    <property type="entry name" value="PEPTIDOGLYCAN GLYCOSYLTRANSFERASE FTSW-RELATED"/>
    <property type="match status" value="1"/>
</dbReference>
<evidence type="ECO:0000256" key="12">
    <source>
        <dbReference type="ARBA" id="ARBA00041185"/>
    </source>
</evidence>
<dbReference type="GO" id="GO:0008955">
    <property type="term" value="F:peptidoglycan glycosyltransferase activity"/>
    <property type="evidence" value="ECO:0007669"/>
    <property type="project" value="UniProtKB-EC"/>
</dbReference>
<accession>A0A1G1Y945</accession>
<evidence type="ECO:0000313" key="17">
    <source>
        <dbReference type="EMBL" id="OGY48057.1"/>
    </source>
</evidence>
<evidence type="ECO:0000256" key="6">
    <source>
        <dbReference type="ARBA" id="ARBA00022984"/>
    </source>
</evidence>
<feature type="transmembrane region" description="Helical" evidence="16">
    <location>
        <begin position="65"/>
        <end position="87"/>
    </location>
</feature>